<evidence type="ECO:0000256" key="4">
    <source>
        <dbReference type="ARBA" id="ARBA00022989"/>
    </source>
</evidence>
<sequence length="163" mass="18022">MGGLDALRQFTFIKWLREERQSRKLILFIVFVALLLDNMLLTVVVPIIPSYLYNLDESTDVEIRNNSLSPQAASGSFNTIVSLYDNTVRLSGSNSTVSTTDLDPPTSVSAQLPQNSTDCPQSTSKLLNENVKVGMLFASKATVQLLTNPFIGPLTNRYVFALF</sequence>
<name>A0ABV0VSA4_9TELE</name>
<protein>
    <submittedName>
        <fullName evidence="8">Uncharacterized protein</fullName>
    </submittedName>
</protein>
<keyword evidence="9" id="KW-1185">Reference proteome</keyword>
<keyword evidence="3 7" id="KW-0812">Transmembrane</keyword>
<evidence type="ECO:0000256" key="7">
    <source>
        <dbReference type="SAM" id="Phobius"/>
    </source>
</evidence>
<evidence type="ECO:0000313" key="8">
    <source>
        <dbReference type="EMBL" id="MEQ2259281.1"/>
    </source>
</evidence>
<evidence type="ECO:0000256" key="6">
    <source>
        <dbReference type="SAM" id="MobiDB-lite"/>
    </source>
</evidence>
<keyword evidence="5 7" id="KW-0472">Membrane</keyword>
<organism evidence="8 9">
    <name type="scientific">Xenotaenia resolanae</name>
    <dbReference type="NCBI Taxonomy" id="208358"/>
    <lineage>
        <taxon>Eukaryota</taxon>
        <taxon>Metazoa</taxon>
        <taxon>Chordata</taxon>
        <taxon>Craniata</taxon>
        <taxon>Vertebrata</taxon>
        <taxon>Euteleostomi</taxon>
        <taxon>Actinopterygii</taxon>
        <taxon>Neopterygii</taxon>
        <taxon>Teleostei</taxon>
        <taxon>Neoteleostei</taxon>
        <taxon>Acanthomorphata</taxon>
        <taxon>Ovalentaria</taxon>
        <taxon>Atherinomorphae</taxon>
        <taxon>Cyprinodontiformes</taxon>
        <taxon>Goodeidae</taxon>
        <taxon>Xenotaenia</taxon>
    </lineage>
</organism>
<feature type="transmembrane region" description="Helical" evidence="7">
    <location>
        <begin position="25"/>
        <end position="48"/>
    </location>
</feature>
<evidence type="ECO:0000256" key="3">
    <source>
        <dbReference type="ARBA" id="ARBA00022692"/>
    </source>
</evidence>
<keyword evidence="4 7" id="KW-1133">Transmembrane helix</keyword>
<accession>A0ABV0VSA4</accession>
<dbReference type="InterPro" id="IPR036259">
    <property type="entry name" value="MFS_trans_sf"/>
</dbReference>
<proteinExistence type="predicted"/>
<comment type="caution">
    <text evidence="8">The sequence shown here is derived from an EMBL/GenBank/DDBJ whole genome shotgun (WGS) entry which is preliminary data.</text>
</comment>
<comment type="subcellular location">
    <subcellularLocation>
        <location evidence="1">Membrane</location>
        <topology evidence="1">Multi-pass membrane protein</topology>
    </subcellularLocation>
</comment>
<dbReference type="InterPro" id="IPR050930">
    <property type="entry name" value="MFS_Vesicular_Transporter"/>
</dbReference>
<dbReference type="EMBL" id="JAHRIM010002911">
    <property type="protein sequence ID" value="MEQ2259281.1"/>
    <property type="molecule type" value="Genomic_DNA"/>
</dbReference>
<dbReference type="PANTHER" id="PTHR23506:SF30">
    <property type="entry name" value="SYNAPTIC VESICULAR AMINE TRANSPORTER"/>
    <property type="match status" value="1"/>
</dbReference>
<evidence type="ECO:0000313" key="9">
    <source>
        <dbReference type="Proteomes" id="UP001444071"/>
    </source>
</evidence>
<evidence type="ECO:0000256" key="2">
    <source>
        <dbReference type="ARBA" id="ARBA00022448"/>
    </source>
</evidence>
<feature type="region of interest" description="Disordered" evidence="6">
    <location>
        <begin position="95"/>
        <end position="116"/>
    </location>
</feature>
<keyword evidence="2" id="KW-0813">Transport</keyword>
<evidence type="ECO:0000256" key="1">
    <source>
        <dbReference type="ARBA" id="ARBA00004141"/>
    </source>
</evidence>
<gene>
    <name evidence="8" type="ORF">XENORESO_009324</name>
</gene>
<evidence type="ECO:0000256" key="5">
    <source>
        <dbReference type="ARBA" id="ARBA00023136"/>
    </source>
</evidence>
<dbReference type="SUPFAM" id="SSF103473">
    <property type="entry name" value="MFS general substrate transporter"/>
    <property type="match status" value="1"/>
</dbReference>
<dbReference type="PANTHER" id="PTHR23506">
    <property type="entry name" value="GH10249P"/>
    <property type="match status" value="1"/>
</dbReference>
<reference evidence="8 9" key="1">
    <citation type="submission" date="2021-06" db="EMBL/GenBank/DDBJ databases">
        <authorList>
            <person name="Palmer J.M."/>
        </authorList>
    </citation>
    <scope>NUCLEOTIDE SEQUENCE [LARGE SCALE GENOMIC DNA]</scope>
    <source>
        <strain evidence="8 9">XR_2019</strain>
        <tissue evidence="8">Muscle</tissue>
    </source>
</reference>
<dbReference type="Proteomes" id="UP001444071">
    <property type="component" value="Unassembled WGS sequence"/>
</dbReference>